<dbReference type="KEGG" id="mlz:F6J85_06555"/>
<evidence type="ECO:0000259" key="1">
    <source>
        <dbReference type="Pfam" id="PF00535"/>
    </source>
</evidence>
<dbReference type="InterPro" id="IPR050834">
    <property type="entry name" value="Glycosyltransf_2"/>
</dbReference>
<keyword evidence="3" id="KW-1185">Reference proteome</keyword>
<reference evidence="3" key="1">
    <citation type="submission" date="2019-09" db="EMBL/GenBank/DDBJ databases">
        <title>Mumia zhuanghuii sp. nov. isolated from the intestinal contents of plateau pika (Ochotona curzoniae) in the Qinghai-Tibet plateau of China.</title>
        <authorList>
            <person name="Tian Z."/>
        </authorList>
    </citation>
    <scope>NUCLEOTIDE SEQUENCE [LARGE SCALE GENOMIC DNA]</scope>
    <source>
        <strain evidence="3">L-031</strain>
    </source>
</reference>
<dbReference type="Pfam" id="PF00535">
    <property type="entry name" value="Glycos_transf_2"/>
    <property type="match status" value="1"/>
</dbReference>
<dbReference type="RefSeq" id="WP_150924333.1">
    <property type="nucleotide sequence ID" value="NZ_CP044232.1"/>
</dbReference>
<evidence type="ECO:0000313" key="3">
    <source>
        <dbReference type="Proteomes" id="UP000325516"/>
    </source>
</evidence>
<dbReference type="AlphaFoldDB" id="A0A5J6L2P2"/>
<gene>
    <name evidence="2" type="ORF">F6J85_06555</name>
</gene>
<dbReference type="Proteomes" id="UP000325516">
    <property type="component" value="Chromosome"/>
</dbReference>
<dbReference type="CDD" id="cd00761">
    <property type="entry name" value="Glyco_tranf_GTA_type"/>
    <property type="match status" value="1"/>
</dbReference>
<proteinExistence type="predicted"/>
<evidence type="ECO:0000313" key="2">
    <source>
        <dbReference type="EMBL" id="QEW02798.1"/>
    </source>
</evidence>
<dbReference type="Gene3D" id="3.90.550.10">
    <property type="entry name" value="Spore Coat Polysaccharide Biosynthesis Protein SpsA, Chain A"/>
    <property type="match status" value="1"/>
</dbReference>
<accession>A0A5J6L2P2</accession>
<feature type="domain" description="Glycosyltransferase 2-like" evidence="1">
    <location>
        <begin position="9"/>
        <end position="163"/>
    </location>
</feature>
<dbReference type="SUPFAM" id="SSF53448">
    <property type="entry name" value="Nucleotide-diphospho-sugar transferases"/>
    <property type="match status" value="1"/>
</dbReference>
<protein>
    <submittedName>
        <fullName evidence="2">Glycosyltransferase family 2 protein</fullName>
    </submittedName>
</protein>
<dbReference type="PANTHER" id="PTHR43685:SF2">
    <property type="entry name" value="GLYCOSYLTRANSFERASE 2-LIKE DOMAIN-CONTAINING PROTEIN"/>
    <property type="match status" value="1"/>
</dbReference>
<dbReference type="PANTHER" id="PTHR43685">
    <property type="entry name" value="GLYCOSYLTRANSFERASE"/>
    <property type="match status" value="1"/>
</dbReference>
<dbReference type="GO" id="GO:0016740">
    <property type="term" value="F:transferase activity"/>
    <property type="evidence" value="ECO:0007669"/>
    <property type="project" value="UniProtKB-KW"/>
</dbReference>
<dbReference type="EMBL" id="CP044232">
    <property type="protein sequence ID" value="QEW02798.1"/>
    <property type="molecule type" value="Genomic_DNA"/>
</dbReference>
<organism evidence="2 3">
    <name type="scientific">Microbacterium lushaniae</name>
    <dbReference type="NCBI Taxonomy" id="2614639"/>
    <lineage>
        <taxon>Bacteria</taxon>
        <taxon>Bacillati</taxon>
        <taxon>Actinomycetota</taxon>
        <taxon>Actinomycetes</taxon>
        <taxon>Micrococcales</taxon>
        <taxon>Microbacteriaceae</taxon>
        <taxon>Microbacterium</taxon>
    </lineage>
</organism>
<name>A0A5J6L2P2_9MICO</name>
<keyword evidence="2" id="KW-0808">Transferase</keyword>
<sequence>MSVFPRIAVVIPCRNDAPYLDECLRALAAQTRPPDEVIVVDNVSTDDSADVARRHGARVVTESLVGIWPAAARGYDEARGFDLIARLDADSRPHRDWIARIAQAFAADPDLGVLTGGSEFYGSTPLVRYLGDHWYIGGGTFWVKQWLGVPLVFGSNFAMRSRVWERVRDQVERTNPIIHDDLDLTIHLRPSDGVRYDPDLRMPVSARPFARPSALLRRVWRVIPTFAASWPEGSPWHRAHEAQSARPLRAADITWPAGGDVMTPEKRR</sequence>
<dbReference type="InterPro" id="IPR001173">
    <property type="entry name" value="Glyco_trans_2-like"/>
</dbReference>
<dbReference type="InterPro" id="IPR029044">
    <property type="entry name" value="Nucleotide-diphossugar_trans"/>
</dbReference>